<organism evidence="2 3">
    <name type="scientific">Pseudolabrys taiwanensis</name>
    <dbReference type="NCBI Taxonomy" id="331696"/>
    <lineage>
        <taxon>Bacteria</taxon>
        <taxon>Pseudomonadati</taxon>
        <taxon>Pseudomonadota</taxon>
        <taxon>Alphaproteobacteria</taxon>
        <taxon>Hyphomicrobiales</taxon>
        <taxon>Xanthobacteraceae</taxon>
        <taxon>Pseudolabrys</taxon>
    </lineage>
</organism>
<dbReference type="KEGG" id="ptaw:DW352_03315"/>
<reference evidence="2 3" key="1">
    <citation type="submission" date="2018-07" db="EMBL/GenBank/DDBJ databases">
        <authorList>
            <person name="Quirk P.G."/>
            <person name="Krulwich T.A."/>
        </authorList>
    </citation>
    <scope>NUCLEOTIDE SEQUENCE [LARGE SCALE GENOMIC DNA]</scope>
    <source>
        <strain evidence="2 3">CC-BB4</strain>
    </source>
</reference>
<dbReference type="AlphaFoldDB" id="A0A345ZRT3"/>
<sequence>MRLYCIAVVTSATAFTSVVRAADLHVCKLSSDRKTVAVLVSNPYAQETHCTVNCHLILPGEGIRSESISCAKTVPAGAKEFELCTRTRENGAYVRVSSDSNSECIKPLAQEKDDDADDDEKLADEMQKKSQEMLRSLQKK</sequence>
<feature type="signal peptide" evidence="1">
    <location>
        <begin position="1"/>
        <end position="21"/>
    </location>
</feature>
<feature type="chain" id="PRO_5016963676" description="DUF3019 domain-containing protein" evidence="1">
    <location>
        <begin position="22"/>
        <end position="140"/>
    </location>
</feature>
<evidence type="ECO:0000313" key="2">
    <source>
        <dbReference type="EMBL" id="AXK79630.1"/>
    </source>
</evidence>
<dbReference type="Proteomes" id="UP000254889">
    <property type="component" value="Chromosome"/>
</dbReference>
<keyword evidence="1" id="KW-0732">Signal</keyword>
<evidence type="ECO:0008006" key="4">
    <source>
        <dbReference type="Google" id="ProtNLM"/>
    </source>
</evidence>
<dbReference type="RefSeq" id="WP_115688511.1">
    <property type="nucleotide sequence ID" value="NZ_CP031417.1"/>
</dbReference>
<dbReference type="EMBL" id="CP031417">
    <property type="protein sequence ID" value="AXK79630.1"/>
    <property type="molecule type" value="Genomic_DNA"/>
</dbReference>
<gene>
    <name evidence="2" type="ORF">DW352_03315</name>
</gene>
<keyword evidence="3" id="KW-1185">Reference proteome</keyword>
<accession>A0A345ZRT3</accession>
<evidence type="ECO:0000256" key="1">
    <source>
        <dbReference type="SAM" id="SignalP"/>
    </source>
</evidence>
<evidence type="ECO:0000313" key="3">
    <source>
        <dbReference type="Proteomes" id="UP000254889"/>
    </source>
</evidence>
<proteinExistence type="predicted"/>
<protein>
    <recommendedName>
        <fullName evidence="4">DUF3019 domain-containing protein</fullName>
    </recommendedName>
</protein>
<name>A0A345ZRT3_9HYPH</name>